<dbReference type="RefSeq" id="WP_345080735.1">
    <property type="nucleotide sequence ID" value="NZ_BAAAWG010000006.1"/>
</dbReference>
<dbReference type="EMBL" id="JBHSPW010000001">
    <property type="protein sequence ID" value="MFC5891833.1"/>
    <property type="molecule type" value="Genomic_DNA"/>
</dbReference>
<reference evidence="2" key="1">
    <citation type="journal article" date="2019" name="Int. J. Syst. Evol. Microbiol.">
        <title>The Global Catalogue of Microorganisms (GCM) 10K type strain sequencing project: providing services to taxonomists for standard genome sequencing and annotation.</title>
        <authorList>
            <consortium name="The Broad Institute Genomics Platform"/>
            <consortium name="The Broad Institute Genome Sequencing Center for Infectious Disease"/>
            <person name="Wu L."/>
            <person name="Ma J."/>
        </authorList>
    </citation>
    <scope>NUCLEOTIDE SEQUENCE [LARGE SCALE GENOMIC DNA]</scope>
    <source>
        <strain evidence="2">CGMCC 1.15809</strain>
    </source>
</reference>
<keyword evidence="2" id="KW-1185">Reference proteome</keyword>
<proteinExistence type="predicted"/>
<dbReference type="Proteomes" id="UP001596241">
    <property type="component" value="Unassembled WGS sequence"/>
</dbReference>
<organism evidence="1 2">
    <name type="scientific">Streptomyces ramulosus</name>
    <dbReference type="NCBI Taxonomy" id="47762"/>
    <lineage>
        <taxon>Bacteria</taxon>
        <taxon>Bacillati</taxon>
        <taxon>Actinomycetota</taxon>
        <taxon>Actinomycetes</taxon>
        <taxon>Kitasatosporales</taxon>
        <taxon>Streptomycetaceae</taxon>
        <taxon>Streptomyces</taxon>
    </lineage>
</organism>
<evidence type="ECO:0000313" key="2">
    <source>
        <dbReference type="Proteomes" id="UP001596241"/>
    </source>
</evidence>
<gene>
    <name evidence="1" type="ORF">ACFP3M_03240</name>
</gene>
<accession>A0ABW1FG59</accession>
<name>A0ABW1FG59_9ACTN</name>
<sequence length="51" mass="5523">MIVLGLILLAIGLVTGITVLWAIGAALAAVGAVLHVSEIRRRAVGRRRRYW</sequence>
<evidence type="ECO:0000313" key="1">
    <source>
        <dbReference type="EMBL" id="MFC5891833.1"/>
    </source>
</evidence>
<protein>
    <recommendedName>
        <fullName evidence="3">Secreted protein</fullName>
    </recommendedName>
</protein>
<evidence type="ECO:0008006" key="3">
    <source>
        <dbReference type="Google" id="ProtNLM"/>
    </source>
</evidence>
<comment type="caution">
    <text evidence="1">The sequence shown here is derived from an EMBL/GenBank/DDBJ whole genome shotgun (WGS) entry which is preliminary data.</text>
</comment>